<dbReference type="InterPro" id="IPR050763">
    <property type="entry name" value="ABC_transporter_ATP-binding"/>
</dbReference>
<accession>A0A2Z2N6J5</accession>
<protein>
    <submittedName>
        <fullName evidence="6">ABC transporter ATP-binding protein</fullName>
    </submittedName>
</protein>
<reference evidence="6 7" key="1">
    <citation type="submission" date="2016-04" db="EMBL/GenBank/DDBJ databases">
        <title>Complete genome sequence of Thermococcus chitonophagus type strain GC74.</title>
        <authorList>
            <person name="Oger P.M."/>
        </authorList>
    </citation>
    <scope>NUCLEOTIDE SEQUENCE [LARGE SCALE GENOMIC DNA]</scope>
    <source>
        <strain evidence="6 7">GC74</strain>
    </source>
</reference>
<dbReference type="SUPFAM" id="SSF52540">
    <property type="entry name" value="P-loop containing nucleoside triphosphate hydrolases"/>
    <property type="match status" value="1"/>
</dbReference>
<dbReference type="GO" id="GO:0005524">
    <property type="term" value="F:ATP binding"/>
    <property type="evidence" value="ECO:0007669"/>
    <property type="project" value="UniProtKB-KW"/>
</dbReference>
<keyword evidence="4 6" id="KW-0067">ATP-binding</keyword>
<evidence type="ECO:0000256" key="2">
    <source>
        <dbReference type="ARBA" id="ARBA00022448"/>
    </source>
</evidence>
<dbReference type="Proteomes" id="UP000250189">
    <property type="component" value="Chromosome"/>
</dbReference>
<dbReference type="EMBL" id="CP015193">
    <property type="protein sequence ID" value="ASJ17585.1"/>
    <property type="molecule type" value="Genomic_DNA"/>
</dbReference>
<dbReference type="GO" id="GO:0016887">
    <property type="term" value="F:ATP hydrolysis activity"/>
    <property type="evidence" value="ECO:0007669"/>
    <property type="project" value="InterPro"/>
</dbReference>
<comment type="similarity">
    <text evidence="1">Belongs to the ABC transporter superfamily.</text>
</comment>
<keyword evidence="3" id="KW-0547">Nucleotide-binding</keyword>
<dbReference type="InterPro" id="IPR003439">
    <property type="entry name" value="ABC_transporter-like_ATP-bd"/>
</dbReference>
<name>A0A2Z2N6J5_9EURY</name>
<dbReference type="PANTHER" id="PTHR42711:SF5">
    <property type="entry name" value="ABC TRANSPORTER ATP-BINDING PROTEIN NATA"/>
    <property type="match status" value="1"/>
</dbReference>
<dbReference type="InterPro" id="IPR027417">
    <property type="entry name" value="P-loop_NTPase"/>
</dbReference>
<dbReference type="PANTHER" id="PTHR42711">
    <property type="entry name" value="ABC TRANSPORTER ATP-BINDING PROTEIN"/>
    <property type="match status" value="1"/>
</dbReference>
<evidence type="ECO:0000259" key="5">
    <source>
        <dbReference type="Pfam" id="PF00005"/>
    </source>
</evidence>
<proteinExistence type="inferred from homology"/>
<feature type="domain" description="ABC transporter" evidence="5">
    <location>
        <begin position="1"/>
        <end position="113"/>
    </location>
</feature>
<dbReference type="AlphaFoldDB" id="A0A2Z2N6J5"/>
<gene>
    <name evidence="6" type="ORF">A3L04_05695</name>
</gene>
<dbReference type="Gene3D" id="3.40.50.300">
    <property type="entry name" value="P-loop containing nucleotide triphosphate hydrolases"/>
    <property type="match status" value="1"/>
</dbReference>
<evidence type="ECO:0000313" key="7">
    <source>
        <dbReference type="Proteomes" id="UP000250189"/>
    </source>
</evidence>
<dbReference type="Pfam" id="PF00005">
    <property type="entry name" value="ABC_tran"/>
    <property type="match status" value="1"/>
</dbReference>
<evidence type="ECO:0000313" key="6">
    <source>
        <dbReference type="EMBL" id="ASJ17585.1"/>
    </source>
</evidence>
<keyword evidence="2" id="KW-0813">Transport</keyword>
<evidence type="ECO:0000256" key="1">
    <source>
        <dbReference type="ARBA" id="ARBA00005417"/>
    </source>
</evidence>
<sequence>MSGLLVPDKGEVRVFGYDMMREWKKASKILGVVLANERSLYWKLTGMENLEVFAGLYGVKNWREKAEYLLKRLGLENAKDKLVEEYSTGMRKKLLLAKALIHDPKVLLLDEVLNGLDPRAVTEVISFLQELNSQGVTIVLVSHILHGLPENGRLIVMREGRIIADDRLSRFSFDTLRITATINGEEVEVIAREEELDEKLRELIRRNAQDIRVERDDLYSVLRRLLNEP</sequence>
<organism evidence="6 7">
    <name type="scientific">Thermococcus chitonophagus</name>
    <dbReference type="NCBI Taxonomy" id="54262"/>
    <lineage>
        <taxon>Archaea</taxon>
        <taxon>Methanobacteriati</taxon>
        <taxon>Methanobacteriota</taxon>
        <taxon>Thermococci</taxon>
        <taxon>Thermococcales</taxon>
        <taxon>Thermococcaceae</taxon>
        <taxon>Thermococcus</taxon>
    </lineage>
</organism>
<evidence type="ECO:0000256" key="3">
    <source>
        <dbReference type="ARBA" id="ARBA00022741"/>
    </source>
</evidence>
<keyword evidence="7" id="KW-1185">Reference proteome</keyword>
<evidence type="ECO:0000256" key="4">
    <source>
        <dbReference type="ARBA" id="ARBA00022840"/>
    </source>
</evidence>